<name>A0A8C5N8T3_GOUWI</name>
<dbReference type="Ensembl" id="ENSGWIT00000040718.1">
    <property type="protein sequence ID" value="ENSGWIP00000037392.1"/>
    <property type="gene ID" value="ENSGWIG00000019225.1"/>
</dbReference>
<dbReference type="InterPro" id="IPR015915">
    <property type="entry name" value="Kelch-typ_b-propeller"/>
</dbReference>
<proteinExistence type="predicted"/>
<dbReference type="InterPro" id="IPR011705">
    <property type="entry name" value="BACK"/>
</dbReference>
<evidence type="ECO:0000256" key="1">
    <source>
        <dbReference type="ARBA" id="ARBA00022441"/>
    </source>
</evidence>
<evidence type="ECO:0000256" key="2">
    <source>
        <dbReference type="ARBA" id="ARBA00022737"/>
    </source>
</evidence>
<dbReference type="SMART" id="SM00612">
    <property type="entry name" value="Kelch"/>
    <property type="match status" value="5"/>
</dbReference>
<dbReference type="FunFam" id="1.25.40.420:FF:000001">
    <property type="entry name" value="Kelch-like family member 12"/>
    <property type="match status" value="1"/>
</dbReference>
<dbReference type="Pfam" id="PF07707">
    <property type="entry name" value="BACK"/>
    <property type="match status" value="1"/>
</dbReference>
<dbReference type="PANTHER" id="PTHR24412:SF172">
    <property type="entry name" value="KELCH-LIKE PROTEIN 10"/>
    <property type="match status" value="1"/>
</dbReference>
<dbReference type="InterPro" id="IPR011043">
    <property type="entry name" value="Gal_Oxase/kelch_b-propeller"/>
</dbReference>
<dbReference type="Proteomes" id="UP000694680">
    <property type="component" value="Unassembled WGS sequence"/>
</dbReference>
<feature type="domain" description="BACK" evidence="3">
    <location>
        <begin position="29"/>
        <end position="134"/>
    </location>
</feature>
<keyword evidence="5" id="KW-1185">Reference proteome</keyword>
<accession>A0A8C5N8T3</accession>
<reference evidence="4" key="2">
    <citation type="submission" date="2025-09" db="UniProtKB">
        <authorList>
            <consortium name="Ensembl"/>
        </authorList>
    </citation>
    <scope>IDENTIFICATION</scope>
</reference>
<dbReference type="SMART" id="SM00875">
    <property type="entry name" value="BACK"/>
    <property type="match status" value="1"/>
</dbReference>
<sequence length="464" mass="53447">MIEVHQFNVKSLEQTCFEALKDHLCPENCIGLWQFTKVWYIPILFQLKYEAFHFICENFEEVSVCEEFLQLAEQELADILGQDDLTVTQESTVYQSVLRWINHMPEERQGAISTLLPKVRLGLMDKSYITDNVLNNDVVKTNPESHLLVSDTLKVMSQPSLLCSESGINNTMFCRRLPNAVLLMFKLFSKTIEAFDYRTNSWITVQTNPSLEDSMTHLFLYSTVFLGRCFYIVGGGLSWTDPCNRVWRYNLVTHTWQEMSPMQEPRALISVTELKGYIYAMGGYRDDDGTLLRTAERYQPNINQWTFIASMNEGRIRDSCTTLNNKIYICGGWSNYRVLNTWTFIASMNEERIRASCTTLNNKIYICGGWNNIRSLNTAEYYNPDTNQWTLITPMGTPRCGLGVVAYMGHIFAVGGRDGSRDLRSAEAYDPVTNTWYDVLEMVHRHSYFGIAVMNKADCTDRNT</sequence>
<protein>
    <submittedName>
        <fullName evidence="4">Kelch like family member 10</fullName>
    </submittedName>
</protein>
<dbReference type="InterPro" id="IPR006652">
    <property type="entry name" value="Kelch_1"/>
</dbReference>
<evidence type="ECO:0000313" key="4">
    <source>
        <dbReference type="Ensembl" id="ENSGWIP00000037392.1"/>
    </source>
</evidence>
<keyword evidence="2" id="KW-0677">Repeat</keyword>
<dbReference type="Gene3D" id="2.120.10.80">
    <property type="entry name" value="Kelch-type beta propeller"/>
    <property type="match status" value="2"/>
</dbReference>
<evidence type="ECO:0000259" key="3">
    <source>
        <dbReference type="SMART" id="SM00875"/>
    </source>
</evidence>
<dbReference type="Gene3D" id="1.25.40.420">
    <property type="match status" value="1"/>
</dbReference>
<reference evidence="4" key="1">
    <citation type="submission" date="2025-08" db="UniProtKB">
        <authorList>
            <consortium name="Ensembl"/>
        </authorList>
    </citation>
    <scope>IDENTIFICATION</scope>
</reference>
<dbReference type="SUPFAM" id="SSF50965">
    <property type="entry name" value="Galactose oxidase, central domain"/>
    <property type="match status" value="1"/>
</dbReference>
<dbReference type="Pfam" id="PF01344">
    <property type="entry name" value="Kelch_1"/>
    <property type="match status" value="4"/>
</dbReference>
<dbReference type="AlphaFoldDB" id="A0A8C5N8T3"/>
<keyword evidence="1" id="KW-0880">Kelch repeat</keyword>
<dbReference type="PANTHER" id="PTHR24412">
    <property type="entry name" value="KELCH PROTEIN"/>
    <property type="match status" value="1"/>
</dbReference>
<organism evidence="4 5">
    <name type="scientific">Gouania willdenowi</name>
    <name type="common">Blunt-snouted clingfish</name>
    <name type="synonym">Lepadogaster willdenowi</name>
    <dbReference type="NCBI Taxonomy" id="441366"/>
    <lineage>
        <taxon>Eukaryota</taxon>
        <taxon>Metazoa</taxon>
        <taxon>Chordata</taxon>
        <taxon>Craniata</taxon>
        <taxon>Vertebrata</taxon>
        <taxon>Euteleostomi</taxon>
        <taxon>Actinopterygii</taxon>
        <taxon>Neopterygii</taxon>
        <taxon>Teleostei</taxon>
        <taxon>Neoteleostei</taxon>
        <taxon>Acanthomorphata</taxon>
        <taxon>Ovalentaria</taxon>
        <taxon>Blenniimorphae</taxon>
        <taxon>Blenniiformes</taxon>
        <taxon>Gobiesocoidei</taxon>
        <taxon>Gobiesocidae</taxon>
        <taxon>Gobiesocinae</taxon>
        <taxon>Gouania</taxon>
    </lineage>
</organism>
<evidence type="ECO:0000313" key="5">
    <source>
        <dbReference type="Proteomes" id="UP000694680"/>
    </source>
</evidence>